<keyword evidence="2" id="KW-1185">Reference proteome</keyword>
<evidence type="ECO:0000313" key="1">
    <source>
        <dbReference type="EMBL" id="MCI4676802.1"/>
    </source>
</evidence>
<sequence>MRSEIGVTSQFELWAEKAGYSVTESSSEDGRAIVWNSGGEIRYFIGKGAEEWIVVTSSERMGKEEFVLASPLPDLIERKFLAIFARLVRSHSGLVRLSRPTSTAHLAAGYSVGVQHFWGKDRRTLIDSQGRVIAVVSGGELVGTVNAVELSLFASHTSDAIVQSMMDPAGKPLFSVRNG</sequence>
<name>A0ABS9Z0D8_9MYCO</name>
<gene>
    <name evidence="1" type="ORF">K9U37_18710</name>
</gene>
<proteinExistence type="predicted"/>
<protein>
    <submittedName>
        <fullName evidence="1">TNT antitoxin family protein</fullName>
    </submittedName>
</protein>
<dbReference type="InterPro" id="IPR028953">
    <property type="entry name" value="Imm_IFT-like"/>
</dbReference>
<reference evidence="1" key="1">
    <citation type="journal article" date="2022" name="ISME J.">
        <title>Identification of active gaseous-alkane degraders at natural gas seeps.</title>
        <authorList>
            <person name="Farhan Ul Haque M."/>
            <person name="Hernandez M."/>
            <person name="Crombie A.T."/>
            <person name="Murrell J.C."/>
        </authorList>
    </citation>
    <scope>NUCLEOTIDE SEQUENCE</scope>
    <source>
        <strain evidence="1">ANDR5</strain>
    </source>
</reference>
<dbReference type="Proteomes" id="UP001139068">
    <property type="component" value="Unassembled WGS sequence"/>
</dbReference>
<organism evidence="1 2">
    <name type="scientific">Candidatus Mycolicibacterium alkanivorans</name>
    <dbReference type="NCBI Taxonomy" id="2954114"/>
    <lineage>
        <taxon>Bacteria</taxon>
        <taxon>Bacillati</taxon>
        <taxon>Actinomycetota</taxon>
        <taxon>Actinomycetes</taxon>
        <taxon>Mycobacteriales</taxon>
        <taxon>Mycobacteriaceae</taxon>
        <taxon>Mycolicibacterium</taxon>
    </lineage>
</organism>
<accession>A0ABS9Z0D8</accession>
<dbReference type="RefSeq" id="WP_243072952.1">
    <property type="nucleotide sequence ID" value="NZ_JAIVFL010000001.1"/>
</dbReference>
<dbReference type="EMBL" id="JAIVFL010000001">
    <property type="protein sequence ID" value="MCI4676802.1"/>
    <property type="molecule type" value="Genomic_DNA"/>
</dbReference>
<evidence type="ECO:0000313" key="2">
    <source>
        <dbReference type="Proteomes" id="UP001139068"/>
    </source>
</evidence>
<dbReference type="Pfam" id="PF15598">
    <property type="entry name" value="Imm61"/>
    <property type="match status" value="1"/>
</dbReference>
<comment type="caution">
    <text evidence="1">The sequence shown here is derived from an EMBL/GenBank/DDBJ whole genome shotgun (WGS) entry which is preliminary data.</text>
</comment>